<evidence type="ECO:0000313" key="3">
    <source>
        <dbReference type="Proteomes" id="UP000772181"/>
    </source>
</evidence>
<keyword evidence="1" id="KW-0732">Signal</keyword>
<dbReference type="PROSITE" id="PS51257">
    <property type="entry name" value="PROKAR_LIPOPROTEIN"/>
    <property type="match status" value="1"/>
</dbReference>
<name>A0A933GMB4_UNCTE</name>
<gene>
    <name evidence="2" type="ORF">HY730_09235</name>
</gene>
<feature type="signal peptide" evidence="1">
    <location>
        <begin position="1"/>
        <end position="20"/>
    </location>
</feature>
<evidence type="ECO:0000313" key="2">
    <source>
        <dbReference type="EMBL" id="MBI4596538.1"/>
    </source>
</evidence>
<evidence type="ECO:0008006" key="4">
    <source>
        <dbReference type="Google" id="ProtNLM"/>
    </source>
</evidence>
<sequence length="133" mass="14627">MKKALIAFTALVALSTLSIATVGCGQATPKSKMTAIQVVEYANKRLADSDTYEHVGASARGVWHYQAVSAKYLTEGITIKQTYLKPGTWLLDVQARGEAQLYKDGKWVTISGLTTLNYQYSFDENTATLEEIK</sequence>
<reference evidence="2" key="1">
    <citation type="submission" date="2020-07" db="EMBL/GenBank/DDBJ databases">
        <title>Huge and variable diversity of episymbiotic CPR bacteria and DPANN archaea in groundwater ecosystems.</title>
        <authorList>
            <person name="He C.Y."/>
            <person name="Keren R."/>
            <person name="Whittaker M."/>
            <person name="Farag I.F."/>
            <person name="Doudna J."/>
            <person name="Cate J.H.D."/>
            <person name="Banfield J.F."/>
        </authorList>
    </citation>
    <scope>NUCLEOTIDE SEQUENCE</scope>
    <source>
        <strain evidence="2">NC_groundwater_1482_Ag_S-0.65um_47_24</strain>
    </source>
</reference>
<proteinExistence type="predicted"/>
<protein>
    <recommendedName>
        <fullName evidence="4">Lipoprotein</fullName>
    </recommendedName>
</protein>
<dbReference type="EMBL" id="JACQWF010000403">
    <property type="protein sequence ID" value="MBI4596538.1"/>
    <property type="molecule type" value="Genomic_DNA"/>
</dbReference>
<comment type="caution">
    <text evidence="2">The sequence shown here is derived from an EMBL/GenBank/DDBJ whole genome shotgun (WGS) entry which is preliminary data.</text>
</comment>
<accession>A0A933GMB4</accession>
<evidence type="ECO:0000256" key="1">
    <source>
        <dbReference type="SAM" id="SignalP"/>
    </source>
</evidence>
<dbReference type="AlphaFoldDB" id="A0A933GMB4"/>
<dbReference type="Proteomes" id="UP000772181">
    <property type="component" value="Unassembled WGS sequence"/>
</dbReference>
<organism evidence="2 3">
    <name type="scientific">Tectimicrobiota bacterium</name>
    <dbReference type="NCBI Taxonomy" id="2528274"/>
    <lineage>
        <taxon>Bacteria</taxon>
        <taxon>Pseudomonadati</taxon>
        <taxon>Nitrospinota/Tectimicrobiota group</taxon>
        <taxon>Candidatus Tectimicrobiota</taxon>
    </lineage>
</organism>
<feature type="chain" id="PRO_5038125131" description="Lipoprotein" evidence="1">
    <location>
        <begin position="21"/>
        <end position="133"/>
    </location>
</feature>